<dbReference type="Proteomes" id="UP000298050">
    <property type="component" value="Unassembled WGS sequence"/>
</dbReference>
<dbReference type="EMBL" id="SRLE01000016">
    <property type="protein sequence ID" value="TGD71131.1"/>
    <property type="molecule type" value="Genomic_DNA"/>
</dbReference>
<evidence type="ECO:0000256" key="5">
    <source>
        <dbReference type="SAM" id="Phobius"/>
    </source>
</evidence>
<keyword evidence="3 5" id="KW-1133">Transmembrane helix</keyword>
<dbReference type="PANTHER" id="PTHR10846">
    <property type="entry name" value="SODIUM/POTASSIUM/CALCIUM EXCHANGER"/>
    <property type="match status" value="1"/>
</dbReference>
<dbReference type="GO" id="GO:0006874">
    <property type="term" value="P:intracellular calcium ion homeostasis"/>
    <property type="evidence" value="ECO:0007669"/>
    <property type="project" value="TreeGrafter"/>
</dbReference>
<reference evidence="7 8" key="1">
    <citation type="submission" date="2019-04" db="EMBL/GenBank/DDBJ databases">
        <title>Taxonomy of novel Haliea sp. from mangrove soil of West Coast of India.</title>
        <authorList>
            <person name="Verma A."/>
            <person name="Kumar P."/>
            <person name="Krishnamurthi S."/>
        </authorList>
    </citation>
    <scope>NUCLEOTIDE SEQUENCE [LARGE SCALE GENOMIC DNA]</scope>
    <source>
        <strain evidence="7 8">SAOS-164</strain>
    </source>
</reference>
<evidence type="ECO:0000313" key="7">
    <source>
        <dbReference type="EMBL" id="TGD71131.1"/>
    </source>
</evidence>
<feature type="transmembrane region" description="Helical" evidence="5">
    <location>
        <begin position="169"/>
        <end position="190"/>
    </location>
</feature>
<dbReference type="GO" id="GO:0005886">
    <property type="term" value="C:plasma membrane"/>
    <property type="evidence" value="ECO:0007669"/>
    <property type="project" value="TreeGrafter"/>
</dbReference>
<evidence type="ECO:0000256" key="2">
    <source>
        <dbReference type="ARBA" id="ARBA00022692"/>
    </source>
</evidence>
<dbReference type="GO" id="GO:0005262">
    <property type="term" value="F:calcium channel activity"/>
    <property type="evidence" value="ECO:0007669"/>
    <property type="project" value="TreeGrafter"/>
</dbReference>
<evidence type="ECO:0000259" key="6">
    <source>
        <dbReference type="Pfam" id="PF01699"/>
    </source>
</evidence>
<feature type="transmembrane region" description="Helical" evidence="5">
    <location>
        <begin position="130"/>
        <end position="149"/>
    </location>
</feature>
<dbReference type="OrthoDB" id="9794225at2"/>
<evidence type="ECO:0000256" key="3">
    <source>
        <dbReference type="ARBA" id="ARBA00022989"/>
    </source>
</evidence>
<dbReference type="InterPro" id="IPR004481">
    <property type="entry name" value="K/Na/Ca-exchanger"/>
</dbReference>
<feature type="domain" description="Sodium/calcium exchanger membrane region" evidence="6">
    <location>
        <begin position="172"/>
        <end position="310"/>
    </location>
</feature>
<comment type="caution">
    <text evidence="7">The sequence shown here is derived from an EMBL/GenBank/DDBJ whole genome shotgun (WGS) entry which is preliminary data.</text>
</comment>
<dbReference type="PANTHER" id="PTHR10846:SF8">
    <property type="entry name" value="INNER MEMBRANE PROTEIN YRBG"/>
    <property type="match status" value="1"/>
</dbReference>
<dbReference type="Gene3D" id="1.20.1420.30">
    <property type="entry name" value="NCX, central ion-binding region"/>
    <property type="match status" value="1"/>
</dbReference>
<feature type="transmembrane region" description="Helical" evidence="5">
    <location>
        <begin position="73"/>
        <end position="94"/>
    </location>
</feature>
<proteinExistence type="predicted"/>
<gene>
    <name evidence="7" type="ORF">E4634_19730</name>
</gene>
<keyword evidence="4 5" id="KW-0472">Membrane</keyword>
<comment type="subcellular location">
    <subcellularLocation>
        <location evidence="1">Membrane</location>
        <topology evidence="1">Multi-pass membrane protein</topology>
    </subcellularLocation>
</comment>
<feature type="transmembrane region" description="Helical" evidence="5">
    <location>
        <begin position="202"/>
        <end position="219"/>
    </location>
</feature>
<dbReference type="InterPro" id="IPR044880">
    <property type="entry name" value="NCX_ion-bd_dom_sf"/>
</dbReference>
<accession>A0A4Z0LV17</accession>
<evidence type="ECO:0000313" key="8">
    <source>
        <dbReference type="Proteomes" id="UP000298050"/>
    </source>
</evidence>
<evidence type="ECO:0000256" key="1">
    <source>
        <dbReference type="ARBA" id="ARBA00004141"/>
    </source>
</evidence>
<dbReference type="AlphaFoldDB" id="A0A4Z0LV17"/>
<feature type="transmembrane region" description="Helical" evidence="5">
    <location>
        <begin position="37"/>
        <end position="61"/>
    </location>
</feature>
<dbReference type="InterPro" id="IPR004837">
    <property type="entry name" value="NaCa_Exmemb"/>
</dbReference>
<dbReference type="NCBIfam" id="TIGR00367">
    <property type="entry name" value="calcium/sodium antiporter"/>
    <property type="match status" value="1"/>
</dbReference>
<feature type="transmembrane region" description="Helical" evidence="5">
    <location>
        <begin position="100"/>
        <end position="118"/>
    </location>
</feature>
<keyword evidence="8" id="KW-1185">Reference proteome</keyword>
<feature type="transmembrane region" description="Helical" evidence="5">
    <location>
        <begin position="269"/>
        <end position="287"/>
    </location>
</feature>
<feature type="domain" description="Sodium/calcium exchanger membrane region" evidence="6">
    <location>
        <begin position="4"/>
        <end position="143"/>
    </location>
</feature>
<organism evidence="7 8">
    <name type="scientific">Mangrovimicrobium sediminis</name>
    <dbReference type="NCBI Taxonomy" id="2562682"/>
    <lineage>
        <taxon>Bacteria</taxon>
        <taxon>Pseudomonadati</taxon>
        <taxon>Pseudomonadota</taxon>
        <taxon>Gammaproteobacteria</taxon>
        <taxon>Cellvibrionales</taxon>
        <taxon>Halieaceae</taxon>
        <taxon>Mangrovimicrobium</taxon>
    </lineage>
</organism>
<protein>
    <submittedName>
        <fullName evidence="7">Calcium/sodium antiporter</fullName>
    </submittedName>
</protein>
<keyword evidence="2 5" id="KW-0812">Transmembrane</keyword>
<name>A0A4Z0LV17_9GAMM</name>
<dbReference type="GO" id="GO:0008273">
    <property type="term" value="F:calcium, potassium:sodium antiporter activity"/>
    <property type="evidence" value="ECO:0007669"/>
    <property type="project" value="TreeGrafter"/>
</dbReference>
<feature type="transmembrane region" description="Helical" evidence="5">
    <location>
        <begin position="294"/>
        <end position="312"/>
    </location>
</feature>
<dbReference type="Pfam" id="PF01699">
    <property type="entry name" value="Na_Ca_ex"/>
    <property type="match status" value="2"/>
</dbReference>
<evidence type="ECO:0000256" key="4">
    <source>
        <dbReference type="ARBA" id="ARBA00023136"/>
    </source>
</evidence>
<sequence>MFTLLQIVAALAALFYGGEYLVRGASALASRLGVRPLVIGLTVVALGTSAPELVVSLDAALKGASDIAVGNVVGSNIANIALILGVTALIRPVVVDPRVISVHAPLMIGASLLLVFTLRDAVLSRFEGMIALLCLAGYLSVTFVEARRAPETVREELAAATPQSTGSTASTIAFITLGLLLLGLGGRLLVDAAIELALQWNVSRAAIALTVVAVGTSLPELATSTVAALRGQGDIAVGNVVGSNIFNILGILGITATIQPPHPAGIETLDLGIMCALAILLPITLWLRRSLRRIEGALLLTAFVTYANWLLFAP</sequence>